<dbReference type="GO" id="GO:0052621">
    <property type="term" value="F:diguanylate cyclase activity"/>
    <property type="evidence" value="ECO:0007669"/>
    <property type="project" value="UniProtKB-EC"/>
</dbReference>
<dbReference type="GO" id="GO:1902201">
    <property type="term" value="P:negative regulation of bacterial-type flagellum-dependent cell motility"/>
    <property type="evidence" value="ECO:0007669"/>
    <property type="project" value="TreeGrafter"/>
</dbReference>
<dbReference type="PROSITE" id="PS50887">
    <property type="entry name" value="GGDEF"/>
    <property type="match status" value="1"/>
</dbReference>
<dbReference type="EC" id="2.7.7.65" evidence="1"/>
<evidence type="ECO:0000313" key="5">
    <source>
        <dbReference type="EMBL" id="MUI14777.1"/>
    </source>
</evidence>
<gene>
    <name evidence="5" type="ORF">GJV26_20255</name>
</gene>
<dbReference type="SUPFAM" id="SSF55785">
    <property type="entry name" value="PYP-like sensor domain (PAS domain)"/>
    <property type="match status" value="1"/>
</dbReference>
<dbReference type="InterPro" id="IPR000160">
    <property type="entry name" value="GGDEF_dom"/>
</dbReference>
<evidence type="ECO:0000313" key="6">
    <source>
        <dbReference type="Proteomes" id="UP000431684"/>
    </source>
</evidence>
<dbReference type="InterPro" id="IPR000014">
    <property type="entry name" value="PAS"/>
</dbReference>
<comment type="catalytic activity">
    <reaction evidence="2">
        <text>2 GTP = 3',3'-c-di-GMP + 2 diphosphate</text>
        <dbReference type="Rhea" id="RHEA:24898"/>
        <dbReference type="ChEBI" id="CHEBI:33019"/>
        <dbReference type="ChEBI" id="CHEBI:37565"/>
        <dbReference type="ChEBI" id="CHEBI:58805"/>
        <dbReference type="EC" id="2.7.7.65"/>
    </reaction>
</comment>
<dbReference type="Pfam" id="PF08448">
    <property type="entry name" value="PAS_4"/>
    <property type="match status" value="1"/>
</dbReference>
<dbReference type="InterPro" id="IPR043128">
    <property type="entry name" value="Rev_trsase/Diguanyl_cyclase"/>
</dbReference>
<dbReference type="Gene3D" id="3.30.450.20">
    <property type="entry name" value="PAS domain"/>
    <property type="match status" value="1"/>
</dbReference>
<proteinExistence type="predicted"/>
<evidence type="ECO:0000259" key="3">
    <source>
        <dbReference type="PROSITE" id="PS50112"/>
    </source>
</evidence>
<accession>A0A6I3XEC4</accession>
<dbReference type="NCBIfam" id="TIGR00254">
    <property type="entry name" value="GGDEF"/>
    <property type="match status" value="1"/>
</dbReference>
<organism evidence="5 6">
    <name type="scientific">Pseudoduganella dura</name>
    <dbReference type="NCBI Taxonomy" id="321982"/>
    <lineage>
        <taxon>Bacteria</taxon>
        <taxon>Pseudomonadati</taxon>
        <taxon>Pseudomonadota</taxon>
        <taxon>Betaproteobacteria</taxon>
        <taxon>Burkholderiales</taxon>
        <taxon>Oxalobacteraceae</taxon>
        <taxon>Telluria group</taxon>
        <taxon>Pseudoduganella</taxon>
    </lineage>
</organism>
<keyword evidence="6" id="KW-1185">Reference proteome</keyword>
<feature type="domain" description="GGDEF" evidence="4">
    <location>
        <begin position="190"/>
        <end position="328"/>
    </location>
</feature>
<dbReference type="InterPro" id="IPR013656">
    <property type="entry name" value="PAS_4"/>
</dbReference>
<dbReference type="EMBL" id="WNWM01000002">
    <property type="protein sequence ID" value="MUI14777.1"/>
    <property type="molecule type" value="Genomic_DNA"/>
</dbReference>
<dbReference type="PROSITE" id="PS50112">
    <property type="entry name" value="PAS"/>
    <property type="match status" value="1"/>
</dbReference>
<evidence type="ECO:0000256" key="1">
    <source>
        <dbReference type="ARBA" id="ARBA00012528"/>
    </source>
</evidence>
<name>A0A6I3XEC4_9BURK</name>
<dbReference type="SMART" id="SM00267">
    <property type="entry name" value="GGDEF"/>
    <property type="match status" value="1"/>
</dbReference>
<comment type="caution">
    <text evidence="5">The sequence shown here is derived from an EMBL/GenBank/DDBJ whole genome shotgun (WGS) entry which is preliminary data.</text>
</comment>
<evidence type="ECO:0000259" key="4">
    <source>
        <dbReference type="PROSITE" id="PS50887"/>
    </source>
</evidence>
<dbReference type="OrthoDB" id="9813903at2"/>
<dbReference type="InterPro" id="IPR029787">
    <property type="entry name" value="Nucleotide_cyclase"/>
</dbReference>
<dbReference type="InterPro" id="IPR035965">
    <property type="entry name" value="PAS-like_dom_sf"/>
</dbReference>
<dbReference type="AlphaFoldDB" id="A0A6I3XEC4"/>
<dbReference type="SMART" id="SM00091">
    <property type="entry name" value="PAS"/>
    <property type="match status" value="1"/>
</dbReference>
<dbReference type="Proteomes" id="UP000431684">
    <property type="component" value="Unassembled WGS sequence"/>
</dbReference>
<dbReference type="SUPFAM" id="SSF55073">
    <property type="entry name" value="Nucleotide cyclase"/>
    <property type="match status" value="1"/>
</dbReference>
<dbReference type="PANTHER" id="PTHR45138">
    <property type="entry name" value="REGULATORY COMPONENTS OF SENSORY TRANSDUCTION SYSTEM"/>
    <property type="match status" value="1"/>
</dbReference>
<dbReference type="Gene3D" id="3.30.70.270">
    <property type="match status" value="1"/>
</dbReference>
<reference evidence="5 6" key="1">
    <citation type="submission" date="2019-11" db="EMBL/GenBank/DDBJ databases">
        <title>Draft Genome Sequences of Six Type Strains of the Genus Massilia.</title>
        <authorList>
            <person name="Miess H."/>
            <person name="Frediansyah A."/>
            <person name="Goeker M."/>
            <person name="Gross H."/>
        </authorList>
    </citation>
    <scope>NUCLEOTIDE SEQUENCE [LARGE SCALE GENOMIC DNA]</scope>
    <source>
        <strain evidence="5 6">DSM 17513</strain>
    </source>
</reference>
<dbReference type="InterPro" id="IPR050469">
    <property type="entry name" value="Diguanylate_Cyclase"/>
</dbReference>
<dbReference type="GO" id="GO:0043709">
    <property type="term" value="P:cell adhesion involved in single-species biofilm formation"/>
    <property type="evidence" value="ECO:0007669"/>
    <property type="project" value="TreeGrafter"/>
</dbReference>
<dbReference type="CDD" id="cd01949">
    <property type="entry name" value="GGDEF"/>
    <property type="match status" value="1"/>
</dbReference>
<dbReference type="PANTHER" id="PTHR45138:SF9">
    <property type="entry name" value="DIGUANYLATE CYCLASE DGCM-RELATED"/>
    <property type="match status" value="1"/>
</dbReference>
<evidence type="ECO:0000256" key="2">
    <source>
        <dbReference type="ARBA" id="ARBA00034247"/>
    </source>
</evidence>
<dbReference type="CDD" id="cd00130">
    <property type="entry name" value="PAS"/>
    <property type="match status" value="1"/>
</dbReference>
<dbReference type="FunFam" id="3.30.70.270:FF:000001">
    <property type="entry name" value="Diguanylate cyclase domain protein"/>
    <property type="match status" value="1"/>
</dbReference>
<dbReference type="GO" id="GO:0005886">
    <property type="term" value="C:plasma membrane"/>
    <property type="evidence" value="ECO:0007669"/>
    <property type="project" value="TreeGrafter"/>
</dbReference>
<dbReference type="Pfam" id="PF00990">
    <property type="entry name" value="GGDEF"/>
    <property type="match status" value="1"/>
</dbReference>
<protein>
    <recommendedName>
        <fullName evidence="1">diguanylate cyclase</fullName>
        <ecNumber evidence="1">2.7.7.65</ecNumber>
    </recommendedName>
</protein>
<sequence length="333" mass="35928">MQQPFRLPLLESVLEAVSAGVVVVDAAHRIVLWNKWMSRHSGCAAHKALGMDLFELLPELRGGRVEAAVTQALANNFSSLLSPTLNRAPFPLYSNPAAIARGERMQQAIAVTPLAFPAGQMGPDAGQAIPHCLIQLNDVSMAASREKLLREQTELLRMQTFSDGLTGIANRRAFDAAIDRETRRAKRNGTVLSLLMIDIDHFKPYNDHYGHQQGDGCLIQVSGALQALLQRSVDMLARYGGEEFAAILPDNDAGQALRMAEALHERVLKLAIPHAHAAGPLKQVTVSIGVATLLPGQPASPAALIRAADGALYAAKRQGRNRIMVAQPEETAP</sequence>
<feature type="domain" description="PAS" evidence="3">
    <location>
        <begin position="6"/>
        <end position="76"/>
    </location>
</feature>
<dbReference type="RefSeq" id="WP_155710547.1">
    <property type="nucleotide sequence ID" value="NZ_BMWU01000019.1"/>
</dbReference>